<feature type="domain" description="WRC" evidence="3">
    <location>
        <begin position="10"/>
        <end position="55"/>
    </location>
</feature>
<evidence type="ECO:0000256" key="2">
    <source>
        <dbReference type="SAM" id="MobiDB-lite"/>
    </source>
</evidence>
<proteinExistence type="predicted"/>
<keyword evidence="1" id="KW-0539">Nucleus</keyword>
<keyword evidence="5" id="KW-1185">Reference proteome</keyword>
<dbReference type="InterPro" id="IPR014977">
    <property type="entry name" value="WRC_dom"/>
</dbReference>
<sequence>VIVMEEEEQLKPLKRCSKKDGKKWQCSEPTYAHYAHCLKHRGGLGSSTKRRQSASKTIRPNGEQGGYVFKFIQFNKGGKIIERMLFTTHAAASKAYDERLRREGKNACQGCVAIPYDNIR</sequence>
<feature type="compositionally biased region" description="Basic residues" evidence="2">
    <location>
        <begin position="43"/>
        <end position="53"/>
    </location>
</feature>
<gene>
    <name evidence="4" type="ORF">KI387_001155</name>
</gene>
<dbReference type="PROSITE" id="PS51667">
    <property type="entry name" value="WRC"/>
    <property type="match status" value="1"/>
</dbReference>
<evidence type="ECO:0000313" key="4">
    <source>
        <dbReference type="EMBL" id="KAH9329047.1"/>
    </source>
</evidence>
<protein>
    <recommendedName>
        <fullName evidence="3">WRC domain-containing protein</fullName>
    </recommendedName>
</protein>
<dbReference type="Proteomes" id="UP000824469">
    <property type="component" value="Unassembled WGS sequence"/>
</dbReference>
<accession>A0AA38LPS7</accession>
<evidence type="ECO:0000256" key="1">
    <source>
        <dbReference type="ARBA" id="ARBA00023242"/>
    </source>
</evidence>
<dbReference type="EMBL" id="JAHRHJ020000001">
    <property type="protein sequence ID" value="KAH9329047.1"/>
    <property type="molecule type" value="Genomic_DNA"/>
</dbReference>
<evidence type="ECO:0000259" key="3">
    <source>
        <dbReference type="PROSITE" id="PS51667"/>
    </source>
</evidence>
<feature type="non-terminal residue" evidence="4">
    <location>
        <position position="120"/>
    </location>
</feature>
<organism evidence="4 5">
    <name type="scientific">Taxus chinensis</name>
    <name type="common">Chinese yew</name>
    <name type="synonym">Taxus wallichiana var. chinensis</name>
    <dbReference type="NCBI Taxonomy" id="29808"/>
    <lineage>
        <taxon>Eukaryota</taxon>
        <taxon>Viridiplantae</taxon>
        <taxon>Streptophyta</taxon>
        <taxon>Embryophyta</taxon>
        <taxon>Tracheophyta</taxon>
        <taxon>Spermatophyta</taxon>
        <taxon>Pinopsida</taxon>
        <taxon>Pinidae</taxon>
        <taxon>Conifers II</taxon>
        <taxon>Cupressales</taxon>
        <taxon>Taxaceae</taxon>
        <taxon>Taxus</taxon>
    </lineage>
</organism>
<evidence type="ECO:0000313" key="5">
    <source>
        <dbReference type="Proteomes" id="UP000824469"/>
    </source>
</evidence>
<comment type="caution">
    <text evidence="4">The sequence shown here is derived from an EMBL/GenBank/DDBJ whole genome shotgun (WGS) entry which is preliminary data.</text>
</comment>
<reference evidence="4 5" key="1">
    <citation type="journal article" date="2021" name="Nat. Plants">
        <title>The Taxus genome provides insights into paclitaxel biosynthesis.</title>
        <authorList>
            <person name="Xiong X."/>
            <person name="Gou J."/>
            <person name="Liao Q."/>
            <person name="Li Y."/>
            <person name="Zhou Q."/>
            <person name="Bi G."/>
            <person name="Li C."/>
            <person name="Du R."/>
            <person name="Wang X."/>
            <person name="Sun T."/>
            <person name="Guo L."/>
            <person name="Liang H."/>
            <person name="Lu P."/>
            <person name="Wu Y."/>
            <person name="Zhang Z."/>
            <person name="Ro D.K."/>
            <person name="Shang Y."/>
            <person name="Huang S."/>
            <person name="Yan J."/>
        </authorList>
    </citation>
    <scope>NUCLEOTIDE SEQUENCE [LARGE SCALE GENOMIC DNA]</scope>
    <source>
        <strain evidence="4">Ta-2019</strain>
    </source>
</reference>
<feature type="region of interest" description="Disordered" evidence="2">
    <location>
        <begin position="43"/>
        <end position="63"/>
    </location>
</feature>
<feature type="non-terminal residue" evidence="4">
    <location>
        <position position="1"/>
    </location>
</feature>
<dbReference type="AlphaFoldDB" id="A0AA38LPS7"/>
<name>A0AA38LPS7_TAXCH</name>